<dbReference type="AlphaFoldDB" id="A0A2J6SXK7"/>
<evidence type="ECO:0000313" key="1">
    <source>
        <dbReference type="EMBL" id="PMD55505.1"/>
    </source>
</evidence>
<dbReference type="RefSeq" id="XP_024732409.1">
    <property type="nucleotide sequence ID" value="XM_024885109.1"/>
</dbReference>
<evidence type="ECO:0008006" key="3">
    <source>
        <dbReference type="Google" id="ProtNLM"/>
    </source>
</evidence>
<dbReference type="EMBL" id="KZ613855">
    <property type="protein sequence ID" value="PMD55505.1"/>
    <property type="molecule type" value="Genomic_DNA"/>
</dbReference>
<dbReference type="GO" id="GO:0003676">
    <property type="term" value="F:nucleic acid binding"/>
    <property type="evidence" value="ECO:0007669"/>
    <property type="project" value="InterPro"/>
</dbReference>
<dbReference type="OrthoDB" id="3563138at2759"/>
<proteinExistence type="predicted"/>
<protein>
    <recommendedName>
        <fullName evidence="3">Integrase catalytic domain-containing protein</fullName>
    </recommendedName>
</protein>
<sequence length="162" mass="18271">MDRLGLLGKAPGGFKFTLNDDHEFNYYIIVDVMYIDNKPVYHVVDKATAFQAARFLQDISAKTTWETLRICWIDNFALGEFKQYALSLDIDTKEVPVEAHKSVGKVERYHGPLCRVYEILTTELLATNKDVILQMAVNAINDSAGPDGIILVHPRSLIRAIS</sequence>
<dbReference type="SUPFAM" id="SSF53098">
    <property type="entry name" value="Ribonuclease H-like"/>
    <property type="match status" value="1"/>
</dbReference>
<accession>A0A2J6SXK7</accession>
<dbReference type="InterPro" id="IPR036397">
    <property type="entry name" value="RNaseH_sf"/>
</dbReference>
<organism evidence="1 2">
    <name type="scientific">Hyaloscypha bicolor E</name>
    <dbReference type="NCBI Taxonomy" id="1095630"/>
    <lineage>
        <taxon>Eukaryota</taxon>
        <taxon>Fungi</taxon>
        <taxon>Dikarya</taxon>
        <taxon>Ascomycota</taxon>
        <taxon>Pezizomycotina</taxon>
        <taxon>Leotiomycetes</taxon>
        <taxon>Helotiales</taxon>
        <taxon>Hyaloscyphaceae</taxon>
        <taxon>Hyaloscypha</taxon>
        <taxon>Hyaloscypha bicolor</taxon>
    </lineage>
</organism>
<dbReference type="STRING" id="1095630.A0A2J6SXK7"/>
<dbReference type="GeneID" id="36593186"/>
<dbReference type="Gene3D" id="3.30.420.10">
    <property type="entry name" value="Ribonuclease H-like superfamily/Ribonuclease H"/>
    <property type="match status" value="1"/>
</dbReference>
<reference evidence="1 2" key="1">
    <citation type="submission" date="2016-04" db="EMBL/GenBank/DDBJ databases">
        <title>A degradative enzymes factory behind the ericoid mycorrhizal symbiosis.</title>
        <authorList>
            <consortium name="DOE Joint Genome Institute"/>
            <person name="Martino E."/>
            <person name="Morin E."/>
            <person name="Grelet G."/>
            <person name="Kuo A."/>
            <person name="Kohler A."/>
            <person name="Daghino S."/>
            <person name="Barry K."/>
            <person name="Choi C."/>
            <person name="Cichocki N."/>
            <person name="Clum A."/>
            <person name="Copeland A."/>
            <person name="Hainaut M."/>
            <person name="Haridas S."/>
            <person name="Labutti K."/>
            <person name="Lindquist E."/>
            <person name="Lipzen A."/>
            <person name="Khouja H.-R."/>
            <person name="Murat C."/>
            <person name="Ohm R."/>
            <person name="Olson A."/>
            <person name="Spatafora J."/>
            <person name="Veneault-Fourrey C."/>
            <person name="Henrissat B."/>
            <person name="Grigoriev I."/>
            <person name="Martin F."/>
            <person name="Perotto S."/>
        </authorList>
    </citation>
    <scope>NUCLEOTIDE SEQUENCE [LARGE SCALE GENOMIC DNA]</scope>
    <source>
        <strain evidence="1 2">E</strain>
    </source>
</reference>
<gene>
    <name evidence="1" type="ORF">K444DRAFT_645699</name>
</gene>
<dbReference type="InterPro" id="IPR012337">
    <property type="entry name" value="RNaseH-like_sf"/>
</dbReference>
<dbReference type="InParanoid" id="A0A2J6SXK7"/>
<dbReference type="Proteomes" id="UP000235371">
    <property type="component" value="Unassembled WGS sequence"/>
</dbReference>
<evidence type="ECO:0000313" key="2">
    <source>
        <dbReference type="Proteomes" id="UP000235371"/>
    </source>
</evidence>
<name>A0A2J6SXK7_9HELO</name>
<keyword evidence="2" id="KW-1185">Reference proteome</keyword>